<proteinExistence type="predicted"/>
<accession>A0ABD2ZH72</accession>
<keyword evidence="3" id="KW-1185">Reference proteome</keyword>
<protein>
    <submittedName>
        <fullName evidence="2">Uncharacterized protein</fullName>
    </submittedName>
</protein>
<evidence type="ECO:0000313" key="3">
    <source>
        <dbReference type="Proteomes" id="UP001630127"/>
    </source>
</evidence>
<feature type="region of interest" description="Disordered" evidence="1">
    <location>
        <begin position="1"/>
        <end position="26"/>
    </location>
</feature>
<evidence type="ECO:0000313" key="2">
    <source>
        <dbReference type="EMBL" id="KAL3517472.1"/>
    </source>
</evidence>
<dbReference type="AlphaFoldDB" id="A0ABD2ZH72"/>
<reference evidence="2 3" key="1">
    <citation type="submission" date="2024-11" db="EMBL/GenBank/DDBJ databases">
        <title>A near-complete genome assembly of Cinchona calisaya.</title>
        <authorList>
            <person name="Lian D.C."/>
            <person name="Zhao X.W."/>
            <person name="Wei L."/>
        </authorList>
    </citation>
    <scope>NUCLEOTIDE SEQUENCE [LARGE SCALE GENOMIC DNA]</scope>
    <source>
        <tissue evidence="2">Nenye</tissue>
    </source>
</reference>
<name>A0ABD2ZH72_9GENT</name>
<dbReference type="Proteomes" id="UP001630127">
    <property type="component" value="Unassembled WGS sequence"/>
</dbReference>
<sequence length="99" mass="11133">MPQTTSVDWAEQEQGDGGRERRRRIKLDVKSREGLAERGTRMGRGATALDCDVTCEVLLISLIFMDTFSKHLGPTGLDLDPIKRRKCFVPPLSNSIHHL</sequence>
<gene>
    <name evidence="2" type="ORF">ACH5RR_020061</name>
</gene>
<evidence type="ECO:0000256" key="1">
    <source>
        <dbReference type="SAM" id="MobiDB-lite"/>
    </source>
</evidence>
<organism evidence="2 3">
    <name type="scientific">Cinchona calisaya</name>
    <dbReference type="NCBI Taxonomy" id="153742"/>
    <lineage>
        <taxon>Eukaryota</taxon>
        <taxon>Viridiplantae</taxon>
        <taxon>Streptophyta</taxon>
        <taxon>Embryophyta</taxon>
        <taxon>Tracheophyta</taxon>
        <taxon>Spermatophyta</taxon>
        <taxon>Magnoliopsida</taxon>
        <taxon>eudicotyledons</taxon>
        <taxon>Gunneridae</taxon>
        <taxon>Pentapetalae</taxon>
        <taxon>asterids</taxon>
        <taxon>lamiids</taxon>
        <taxon>Gentianales</taxon>
        <taxon>Rubiaceae</taxon>
        <taxon>Cinchonoideae</taxon>
        <taxon>Cinchoneae</taxon>
        <taxon>Cinchona</taxon>
    </lineage>
</organism>
<dbReference type="EMBL" id="JBJUIK010000009">
    <property type="protein sequence ID" value="KAL3517472.1"/>
    <property type="molecule type" value="Genomic_DNA"/>
</dbReference>
<comment type="caution">
    <text evidence="2">The sequence shown here is derived from an EMBL/GenBank/DDBJ whole genome shotgun (WGS) entry which is preliminary data.</text>
</comment>